<dbReference type="PANTHER" id="PTHR12652">
    <property type="entry name" value="PEROXISOMAL BIOGENESIS FACTOR 11"/>
    <property type="match status" value="1"/>
</dbReference>
<dbReference type="STRING" id="1077348.A0A2G8SED2"/>
<dbReference type="PANTHER" id="PTHR12652:SF50">
    <property type="entry name" value="PEROXIN 11"/>
    <property type="match status" value="1"/>
</dbReference>
<evidence type="ECO:0000256" key="1">
    <source>
        <dbReference type="ARBA" id="ARBA00022593"/>
    </source>
</evidence>
<dbReference type="Pfam" id="PF05648">
    <property type="entry name" value="PEX11"/>
    <property type="match status" value="1"/>
</dbReference>
<gene>
    <name evidence="5" type="ORF">GSI_06827</name>
</gene>
<dbReference type="Proteomes" id="UP000230002">
    <property type="component" value="Unassembled WGS sequence"/>
</dbReference>
<accession>A0A2G8SED2</accession>
<keyword evidence="6" id="KW-1185">Reference proteome</keyword>
<keyword evidence="2" id="KW-0472">Membrane</keyword>
<comment type="caution">
    <text evidence="5">The sequence shown here is derived from an EMBL/GenBank/DDBJ whole genome shotgun (WGS) entry which is preliminary data.</text>
</comment>
<protein>
    <submittedName>
        <fullName evidence="5">Uncharacterized protein</fullName>
    </submittedName>
</protein>
<dbReference type="GO" id="GO:0016559">
    <property type="term" value="P:peroxisome fission"/>
    <property type="evidence" value="ECO:0007669"/>
    <property type="project" value="InterPro"/>
</dbReference>
<evidence type="ECO:0000256" key="3">
    <source>
        <dbReference type="ARBA" id="ARBA00023140"/>
    </source>
</evidence>
<name>A0A2G8SED2_9APHY</name>
<keyword evidence="3" id="KW-0576">Peroxisome</keyword>
<keyword evidence="1" id="KW-0962">Peroxisome biogenesis</keyword>
<dbReference type="EMBL" id="AYKW01000012">
    <property type="protein sequence ID" value="PIL32121.1"/>
    <property type="molecule type" value="Genomic_DNA"/>
</dbReference>
<sequence length="246" mass="27412">MASIASQVVLHPVTSQSLKVLSVTMGRDKLYRAIQYFARFFAWLLLSRGYKIQAARWDALKSQLALGRKLMRVGRFVENAQAALRAIATPGDAGERITTIGRQISYVGYLSLDSLIWIHSAKFYPLLPSTAQKVNKRSAQFWFAGIVFSIVNGLLKAGRLANEVKQLQSQAWADKGVEAERELKLRGLQTDRDAVRYQFIIDLLDVWIPATNIGLVNFNDGVLGIFGLVSSLMALRQQWIAAAGKK</sequence>
<evidence type="ECO:0000256" key="4">
    <source>
        <dbReference type="ARBA" id="ARBA00046271"/>
    </source>
</evidence>
<evidence type="ECO:0000313" key="6">
    <source>
        <dbReference type="Proteomes" id="UP000230002"/>
    </source>
</evidence>
<organism evidence="5 6">
    <name type="scientific">Ganoderma sinense ZZ0214-1</name>
    <dbReference type="NCBI Taxonomy" id="1077348"/>
    <lineage>
        <taxon>Eukaryota</taxon>
        <taxon>Fungi</taxon>
        <taxon>Dikarya</taxon>
        <taxon>Basidiomycota</taxon>
        <taxon>Agaricomycotina</taxon>
        <taxon>Agaricomycetes</taxon>
        <taxon>Polyporales</taxon>
        <taxon>Polyporaceae</taxon>
        <taxon>Ganoderma</taxon>
    </lineage>
</organism>
<proteinExistence type="predicted"/>
<reference evidence="5 6" key="1">
    <citation type="journal article" date="2015" name="Sci. Rep.">
        <title>Chromosome-level genome map provides insights into diverse defense mechanisms in the medicinal fungus Ganoderma sinense.</title>
        <authorList>
            <person name="Zhu Y."/>
            <person name="Xu J."/>
            <person name="Sun C."/>
            <person name="Zhou S."/>
            <person name="Xu H."/>
            <person name="Nelson D.R."/>
            <person name="Qian J."/>
            <person name="Song J."/>
            <person name="Luo H."/>
            <person name="Xiang L."/>
            <person name="Li Y."/>
            <person name="Xu Z."/>
            <person name="Ji A."/>
            <person name="Wang L."/>
            <person name="Lu S."/>
            <person name="Hayward A."/>
            <person name="Sun W."/>
            <person name="Li X."/>
            <person name="Schwartz D.C."/>
            <person name="Wang Y."/>
            <person name="Chen S."/>
        </authorList>
    </citation>
    <scope>NUCLEOTIDE SEQUENCE [LARGE SCALE GENOMIC DNA]</scope>
    <source>
        <strain evidence="5 6">ZZ0214-1</strain>
    </source>
</reference>
<evidence type="ECO:0000256" key="2">
    <source>
        <dbReference type="ARBA" id="ARBA00023136"/>
    </source>
</evidence>
<dbReference type="OrthoDB" id="411017at2759"/>
<evidence type="ECO:0000313" key="5">
    <source>
        <dbReference type="EMBL" id="PIL32121.1"/>
    </source>
</evidence>
<dbReference type="AlphaFoldDB" id="A0A2G8SED2"/>
<dbReference type="GO" id="GO:0005778">
    <property type="term" value="C:peroxisomal membrane"/>
    <property type="evidence" value="ECO:0007669"/>
    <property type="project" value="UniProtKB-SubCell"/>
</dbReference>
<dbReference type="InterPro" id="IPR008733">
    <property type="entry name" value="PEX11"/>
</dbReference>
<comment type="subcellular location">
    <subcellularLocation>
        <location evidence="4">Peroxisome membrane</location>
    </subcellularLocation>
</comment>